<dbReference type="EC" id="3.4.21.92" evidence="7"/>
<keyword evidence="2 7" id="KW-0963">Cytoplasm</keyword>
<dbReference type="InterPro" id="IPR029045">
    <property type="entry name" value="ClpP/crotonase-like_dom_sf"/>
</dbReference>
<evidence type="ECO:0000256" key="9">
    <source>
        <dbReference type="RuleBase" id="RU003567"/>
    </source>
</evidence>
<dbReference type="InterPro" id="IPR033135">
    <property type="entry name" value="ClpP_His_AS"/>
</dbReference>
<keyword evidence="4 7" id="KW-0378">Hydrolase</keyword>
<accession>A0A941W4Z3</accession>
<proteinExistence type="inferred from homology"/>
<organism evidence="10 11">
    <name type="scientific">Candidatus Scalindua arabica</name>
    <dbReference type="NCBI Taxonomy" id="1127984"/>
    <lineage>
        <taxon>Bacteria</taxon>
        <taxon>Pseudomonadati</taxon>
        <taxon>Planctomycetota</taxon>
        <taxon>Candidatus Brocadiia</taxon>
        <taxon>Candidatus Brocadiales</taxon>
        <taxon>Candidatus Scalinduaceae</taxon>
        <taxon>Candidatus Scalindua</taxon>
    </lineage>
</organism>
<dbReference type="NCBIfam" id="NF001368">
    <property type="entry name" value="PRK00277.1"/>
    <property type="match status" value="1"/>
</dbReference>
<comment type="caution">
    <text evidence="10">The sequence shown here is derived from an EMBL/GenBank/DDBJ whole genome shotgun (WGS) entry which is preliminary data.</text>
</comment>
<comment type="subunit">
    <text evidence="7">Fourteen ClpP subunits assemble into 2 heptameric rings which stack back to back to give a disk-like structure with a central cavity, resembling the structure of eukaryotic proteasomes.</text>
</comment>
<dbReference type="NCBIfam" id="NF009205">
    <property type="entry name" value="PRK12553.1"/>
    <property type="match status" value="1"/>
</dbReference>
<dbReference type="AlphaFoldDB" id="A0A941W4Z3"/>
<dbReference type="GO" id="GO:0005737">
    <property type="term" value="C:cytoplasm"/>
    <property type="evidence" value="ECO:0007669"/>
    <property type="project" value="UniProtKB-SubCell"/>
</dbReference>
<evidence type="ECO:0000256" key="4">
    <source>
        <dbReference type="ARBA" id="ARBA00022801"/>
    </source>
</evidence>
<dbReference type="PRINTS" id="PR00127">
    <property type="entry name" value="CLPPROTEASEP"/>
</dbReference>
<dbReference type="Gene3D" id="3.90.226.10">
    <property type="entry name" value="2-enoyl-CoA Hydratase, Chain A, domain 1"/>
    <property type="match status" value="1"/>
</dbReference>
<feature type="active site" description="Nucleophile" evidence="7">
    <location>
        <position position="122"/>
    </location>
</feature>
<dbReference type="PANTHER" id="PTHR10381">
    <property type="entry name" value="ATP-DEPENDENT CLP PROTEASE PROTEOLYTIC SUBUNIT"/>
    <property type="match status" value="1"/>
</dbReference>
<evidence type="ECO:0000313" key="11">
    <source>
        <dbReference type="Proteomes" id="UP000722750"/>
    </source>
</evidence>
<protein>
    <recommendedName>
        <fullName evidence="7 9">ATP-dependent Clp protease proteolytic subunit</fullName>
        <ecNumber evidence="7">3.4.21.92</ecNumber>
    </recommendedName>
    <alternativeName>
        <fullName evidence="7">Endopeptidase Clp</fullName>
    </alternativeName>
</protein>
<comment type="catalytic activity">
    <reaction evidence="6 7 8">
        <text>Hydrolysis of proteins to small peptides in the presence of ATP and magnesium. alpha-casein is the usual test substrate. In the absence of ATP, only oligopeptides shorter than five residues are hydrolyzed (such as succinyl-Leu-Tyr-|-NHMec, and Leu-Tyr-Leu-|-Tyr-Trp, in which cleavage of the -Tyr-|-Leu- and -Tyr-|-Trp bonds also occurs).</text>
        <dbReference type="EC" id="3.4.21.92"/>
    </reaction>
</comment>
<keyword evidence="3 7" id="KW-0645">Protease</keyword>
<dbReference type="FunFam" id="3.90.226.10:FF:000001">
    <property type="entry name" value="ATP-dependent Clp protease proteolytic subunit"/>
    <property type="match status" value="1"/>
</dbReference>
<comment type="similarity">
    <text evidence="1 7 9">Belongs to the peptidase S14 family.</text>
</comment>
<evidence type="ECO:0000256" key="5">
    <source>
        <dbReference type="ARBA" id="ARBA00022825"/>
    </source>
</evidence>
<sequence>MTDDANMSSCARNELDYISNGSYGNVYVPYVVEKTGYGERHYDIFSRLLKDRIIFIGSPIDDNVANIVIAQMLFLQNDNKNQDINVYINSPGGSITAGLAIYDTMQFVHCDVATFCIGSAYSMGAVLMAAGTKGKRFSLPHTRIMLHQPWGGTTGTATDISIQAEEIMFMKKNLNEILVKHSNQPIEKIEKDFDRDFYMSAQEAKVYGIVDEVIESLEDKKKDKDKD</sequence>
<reference evidence="10" key="1">
    <citation type="journal article" date="2021" name="ISME J.">
        <title>Fine-scale metabolic discontinuity in a stratified prokaryote microbiome of a Red Sea deep halocline.</title>
        <authorList>
            <person name="Michoud G."/>
            <person name="Ngugi D.K."/>
            <person name="Barozzi A."/>
            <person name="Merlino G."/>
            <person name="Calleja M.L."/>
            <person name="Delgado-Huertas A."/>
            <person name="Moran X.A.G."/>
            <person name="Daffonchio D."/>
        </authorList>
    </citation>
    <scope>NUCLEOTIDE SEQUENCE</scope>
    <source>
        <strain evidence="10">SuakinDeep_MAG55_1</strain>
    </source>
</reference>
<dbReference type="PANTHER" id="PTHR10381:SF70">
    <property type="entry name" value="ATP-DEPENDENT CLP PROTEASE PROTEOLYTIC SUBUNIT"/>
    <property type="match status" value="1"/>
</dbReference>
<dbReference type="HAMAP" id="MF_00444">
    <property type="entry name" value="ClpP"/>
    <property type="match status" value="1"/>
</dbReference>
<comment type="function">
    <text evidence="7">Cleaves peptides in various proteins in a process that requires ATP hydrolysis. Has a chymotrypsin-like activity. Plays a major role in the degradation of misfolded proteins.</text>
</comment>
<gene>
    <name evidence="7" type="primary">clpP</name>
    <name evidence="10" type="ORF">MAG551_01670</name>
</gene>
<evidence type="ECO:0000256" key="7">
    <source>
        <dbReference type="HAMAP-Rule" id="MF_00444"/>
    </source>
</evidence>
<dbReference type="Proteomes" id="UP000722750">
    <property type="component" value="Unassembled WGS sequence"/>
</dbReference>
<feature type="active site" evidence="7 8">
    <location>
        <position position="147"/>
    </location>
</feature>
<evidence type="ECO:0000256" key="2">
    <source>
        <dbReference type="ARBA" id="ARBA00022490"/>
    </source>
</evidence>
<comment type="subcellular location">
    <subcellularLocation>
        <location evidence="7">Cytoplasm</location>
    </subcellularLocation>
</comment>
<evidence type="ECO:0000256" key="8">
    <source>
        <dbReference type="PROSITE-ProRule" id="PRU10086"/>
    </source>
</evidence>
<dbReference type="EMBL" id="JAANXD010000071">
    <property type="protein sequence ID" value="MBS1258611.1"/>
    <property type="molecule type" value="Genomic_DNA"/>
</dbReference>
<dbReference type="GO" id="GO:0006515">
    <property type="term" value="P:protein quality control for misfolded or incompletely synthesized proteins"/>
    <property type="evidence" value="ECO:0007669"/>
    <property type="project" value="TreeGrafter"/>
</dbReference>
<dbReference type="Pfam" id="PF00574">
    <property type="entry name" value="CLP_protease"/>
    <property type="match status" value="1"/>
</dbReference>
<dbReference type="SUPFAM" id="SSF52096">
    <property type="entry name" value="ClpP/crotonase"/>
    <property type="match status" value="1"/>
</dbReference>
<evidence type="ECO:0000313" key="10">
    <source>
        <dbReference type="EMBL" id="MBS1258611.1"/>
    </source>
</evidence>
<evidence type="ECO:0000256" key="3">
    <source>
        <dbReference type="ARBA" id="ARBA00022670"/>
    </source>
</evidence>
<keyword evidence="5 7" id="KW-0720">Serine protease</keyword>
<evidence type="ECO:0000256" key="6">
    <source>
        <dbReference type="ARBA" id="ARBA00034021"/>
    </source>
</evidence>
<dbReference type="CDD" id="cd07017">
    <property type="entry name" value="S14_ClpP_2"/>
    <property type="match status" value="1"/>
</dbReference>
<dbReference type="GO" id="GO:0009368">
    <property type="term" value="C:endopeptidase Clp complex"/>
    <property type="evidence" value="ECO:0007669"/>
    <property type="project" value="TreeGrafter"/>
</dbReference>
<dbReference type="PROSITE" id="PS00382">
    <property type="entry name" value="CLP_PROTEASE_HIS"/>
    <property type="match status" value="1"/>
</dbReference>
<dbReference type="GO" id="GO:0004176">
    <property type="term" value="F:ATP-dependent peptidase activity"/>
    <property type="evidence" value="ECO:0007669"/>
    <property type="project" value="InterPro"/>
</dbReference>
<dbReference type="InterPro" id="IPR023562">
    <property type="entry name" value="ClpP/TepA"/>
</dbReference>
<dbReference type="GO" id="GO:0051117">
    <property type="term" value="F:ATPase binding"/>
    <property type="evidence" value="ECO:0007669"/>
    <property type="project" value="TreeGrafter"/>
</dbReference>
<dbReference type="InterPro" id="IPR001907">
    <property type="entry name" value="ClpP"/>
</dbReference>
<dbReference type="GO" id="GO:0004252">
    <property type="term" value="F:serine-type endopeptidase activity"/>
    <property type="evidence" value="ECO:0007669"/>
    <property type="project" value="UniProtKB-UniRule"/>
</dbReference>
<evidence type="ECO:0000256" key="1">
    <source>
        <dbReference type="ARBA" id="ARBA00007039"/>
    </source>
</evidence>
<name>A0A941W4Z3_9BACT</name>